<evidence type="ECO:0000313" key="2">
    <source>
        <dbReference type="EMBL" id="GBO38909.1"/>
    </source>
</evidence>
<evidence type="ECO:0000256" key="1">
    <source>
        <dbReference type="SAM" id="MobiDB-lite"/>
    </source>
</evidence>
<proteinExistence type="predicted"/>
<gene>
    <name evidence="2" type="ORF">AVEN_139563_1</name>
</gene>
<keyword evidence="3" id="KW-1185">Reference proteome</keyword>
<dbReference type="Proteomes" id="UP000499080">
    <property type="component" value="Unassembled WGS sequence"/>
</dbReference>
<protein>
    <submittedName>
        <fullName evidence="2">Uncharacterized protein</fullName>
    </submittedName>
</protein>
<sequence>MVGGTSEGKQLTLTLKNMGRTSEETKPEGEGADGINACRHTWDGAELPDYGPEGVGTLLYVKDGLGHLQLLCKESKQKQNENK</sequence>
<dbReference type="AlphaFoldDB" id="A0A4Y2WP25"/>
<feature type="region of interest" description="Disordered" evidence="1">
    <location>
        <begin position="1"/>
        <end position="35"/>
    </location>
</feature>
<reference evidence="2 3" key="1">
    <citation type="journal article" date="2019" name="Sci. Rep.">
        <title>Orb-weaving spider Araneus ventricosus genome elucidates the spidroin gene catalogue.</title>
        <authorList>
            <person name="Kono N."/>
            <person name="Nakamura H."/>
            <person name="Ohtoshi R."/>
            <person name="Moran D.A.P."/>
            <person name="Shinohara A."/>
            <person name="Yoshida Y."/>
            <person name="Fujiwara M."/>
            <person name="Mori M."/>
            <person name="Tomita M."/>
            <person name="Arakawa K."/>
        </authorList>
    </citation>
    <scope>NUCLEOTIDE SEQUENCE [LARGE SCALE GENOMIC DNA]</scope>
</reference>
<accession>A0A4Y2WP25</accession>
<name>A0A4Y2WP25_ARAVE</name>
<evidence type="ECO:0000313" key="3">
    <source>
        <dbReference type="Proteomes" id="UP000499080"/>
    </source>
</evidence>
<organism evidence="2 3">
    <name type="scientific">Araneus ventricosus</name>
    <name type="common">Orbweaver spider</name>
    <name type="synonym">Epeira ventricosa</name>
    <dbReference type="NCBI Taxonomy" id="182803"/>
    <lineage>
        <taxon>Eukaryota</taxon>
        <taxon>Metazoa</taxon>
        <taxon>Ecdysozoa</taxon>
        <taxon>Arthropoda</taxon>
        <taxon>Chelicerata</taxon>
        <taxon>Arachnida</taxon>
        <taxon>Araneae</taxon>
        <taxon>Araneomorphae</taxon>
        <taxon>Entelegynae</taxon>
        <taxon>Araneoidea</taxon>
        <taxon>Araneidae</taxon>
        <taxon>Araneus</taxon>
    </lineage>
</organism>
<dbReference type="EMBL" id="BGPR01063753">
    <property type="protein sequence ID" value="GBO38909.1"/>
    <property type="molecule type" value="Genomic_DNA"/>
</dbReference>
<comment type="caution">
    <text evidence="2">The sequence shown here is derived from an EMBL/GenBank/DDBJ whole genome shotgun (WGS) entry which is preliminary data.</text>
</comment>